<keyword evidence="4 10" id="KW-0547">Nucleotide-binding</keyword>
<accession>A0A0E4GC57</accession>
<dbReference type="PANTHER" id="PTHR42914">
    <property type="entry name" value="7-CYANO-7-DEAZAGUANINE SYNTHASE"/>
    <property type="match status" value="1"/>
</dbReference>
<dbReference type="GO" id="GO:0016879">
    <property type="term" value="F:ligase activity, forming carbon-nitrogen bonds"/>
    <property type="evidence" value="ECO:0007669"/>
    <property type="project" value="UniProtKB-UniRule"/>
</dbReference>
<evidence type="ECO:0000313" key="11">
    <source>
        <dbReference type="EMBL" id="CFY10033.1"/>
    </source>
</evidence>
<proteinExistence type="inferred from homology"/>
<dbReference type="InterPro" id="IPR014729">
    <property type="entry name" value="Rossmann-like_a/b/a_fold"/>
</dbReference>
<evidence type="ECO:0000256" key="5">
    <source>
        <dbReference type="ARBA" id="ARBA00022833"/>
    </source>
</evidence>
<dbReference type="InterPro" id="IPR018317">
    <property type="entry name" value="QueC"/>
</dbReference>
<evidence type="ECO:0000256" key="6">
    <source>
        <dbReference type="ARBA" id="ARBA00022840"/>
    </source>
</evidence>
<keyword evidence="12" id="KW-1185">Reference proteome</keyword>
<dbReference type="GO" id="GO:0005524">
    <property type="term" value="F:ATP binding"/>
    <property type="evidence" value="ECO:0007669"/>
    <property type="project" value="UniProtKB-UniRule"/>
</dbReference>
<feature type="binding site" evidence="10">
    <location>
        <position position="193"/>
    </location>
    <ligand>
        <name>Zn(2+)</name>
        <dbReference type="ChEBI" id="CHEBI:29105"/>
    </ligand>
</feature>
<dbReference type="EMBL" id="CGIH01000052">
    <property type="protein sequence ID" value="CFY10033.1"/>
    <property type="molecule type" value="Genomic_DNA"/>
</dbReference>
<evidence type="ECO:0000256" key="4">
    <source>
        <dbReference type="ARBA" id="ARBA00022741"/>
    </source>
</evidence>
<comment type="catalytic activity">
    <reaction evidence="9 10">
        <text>7-carboxy-7-carbaguanine + NH4(+) + 2 ATP = 7-cyano-7-carbaguanine + 2 AMP + 2 diphosphate + 2 H(+)</text>
        <dbReference type="Rhea" id="RHEA:27982"/>
        <dbReference type="ChEBI" id="CHEBI:15378"/>
        <dbReference type="ChEBI" id="CHEBI:28938"/>
        <dbReference type="ChEBI" id="CHEBI:30616"/>
        <dbReference type="ChEBI" id="CHEBI:33019"/>
        <dbReference type="ChEBI" id="CHEBI:45075"/>
        <dbReference type="ChEBI" id="CHEBI:61036"/>
        <dbReference type="ChEBI" id="CHEBI:456215"/>
        <dbReference type="EC" id="6.3.4.20"/>
    </reaction>
</comment>
<feature type="binding site" evidence="10">
    <location>
        <begin position="9"/>
        <end position="19"/>
    </location>
    <ligand>
        <name>ATP</name>
        <dbReference type="ChEBI" id="CHEBI:30616"/>
    </ligand>
</feature>
<dbReference type="GO" id="GO:0008270">
    <property type="term" value="F:zinc ion binding"/>
    <property type="evidence" value="ECO:0007669"/>
    <property type="project" value="UniProtKB-UniRule"/>
</dbReference>
<dbReference type="EC" id="6.3.4.20" evidence="8 10"/>
<protein>
    <recommendedName>
        <fullName evidence="8 10">7-cyano-7-deazaguanine synthase</fullName>
        <ecNumber evidence="8 10">6.3.4.20</ecNumber>
    </recommendedName>
    <alternativeName>
        <fullName evidence="10">7-cyano-7-carbaguanine synthase</fullName>
    </alternativeName>
    <alternativeName>
        <fullName evidence="10">PreQ(0) synthase</fullName>
    </alternativeName>
    <alternativeName>
        <fullName evidence="10">Queuosine biosynthesis protein QueC</fullName>
    </alternativeName>
</protein>
<evidence type="ECO:0000256" key="9">
    <source>
        <dbReference type="ARBA" id="ARBA00047890"/>
    </source>
</evidence>
<gene>
    <name evidence="10" type="primary">queC</name>
    <name evidence="11" type="ORF">2739</name>
</gene>
<evidence type="ECO:0000313" key="12">
    <source>
        <dbReference type="Proteomes" id="UP000045545"/>
    </source>
</evidence>
<dbReference type="AlphaFoldDB" id="A0A0E4GC57"/>
<dbReference type="GO" id="GO:0008616">
    <property type="term" value="P:tRNA queuosine(34) biosynthetic process"/>
    <property type="evidence" value="ECO:0007669"/>
    <property type="project" value="UniProtKB-UniRule"/>
</dbReference>
<feature type="binding site" evidence="10">
    <location>
        <position position="207"/>
    </location>
    <ligand>
        <name>Zn(2+)</name>
        <dbReference type="ChEBI" id="CHEBI:29105"/>
    </ligand>
</feature>
<dbReference type="CDD" id="cd01995">
    <property type="entry name" value="QueC-like"/>
    <property type="match status" value="1"/>
</dbReference>
<evidence type="ECO:0000256" key="2">
    <source>
        <dbReference type="ARBA" id="ARBA00022598"/>
    </source>
</evidence>
<feature type="binding site" evidence="10">
    <location>
        <position position="204"/>
    </location>
    <ligand>
        <name>Zn(2+)</name>
        <dbReference type="ChEBI" id="CHEBI:29105"/>
    </ligand>
</feature>
<comment type="subunit">
    <text evidence="10">Homodimer.</text>
</comment>
<keyword evidence="10" id="KW-0671">Queuosine biosynthesis</keyword>
<sequence length="233" mass="25844">MSDKALVLLSGGLDSTTLLSLAINSLGSKNVSTLSILYGQKHDREVTAARAIADYYNCKHQVYTLPNLFQGYGSTLIDADKENPELSYQEISESYGVSPTYVPFRNGTLLSIATAQALIDGVNYIYYGTHSEDARGFAYPDCTPEFNGAMANAIYVGTYHKVRLLTPLQWLTKREVVELSQSLNTPIHLTYSCYSGREMHCGKCPTCVSRIQAFKQAGLIDPVPYEMPIDWEE</sequence>
<name>A0A0E4GC57_9FIRM</name>
<dbReference type="NCBIfam" id="TIGR00364">
    <property type="entry name" value="7-cyano-7-deazaguanine synthase QueC"/>
    <property type="match status" value="1"/>
</dbReference>
<comment type="function">
    <text evidence="10">Catalyzes the ATP-dependent conversion of 7-carboxy-7-deazaguanine (CDG) to 7-cyano-7-deazaguanine (preQ(0)).</text>
</comment>
<dbReference type="PIRSF" id="PIRSF006293">
    <property type="entry name" value="ExsB"/>
    <property type="match status" value="1"/>
</dbReference>
<keyword evidence="6 10" id="KW-0067">ATP-binding</keyword>
<dbReference type="HAMAP" id="MF_01633">
    <property type="entry name" value="QueC"/>
    <property type="match status" value="1"/>
</dbReference>
<dbReference type="Pfam" id="PF06508">
    <property type="entry name" value="QueC"/>
    <property type="match status" value="1"/>
</dbReference>
<dbReference type="Gene3D" id="3.40.50.620">
    <property type="entry name" value="HUPs"/>
    <property type="match status" value="1"/>
</dbReference>
<evidence type="ECO:0000256" key="10">
    <source>
        <dbReference type="HAMAP-Rule" id="MF_01633"/>
    </source>
</evidence>
<keyword evidence="3 10" id="KW-0479">Metal-binding</keyword>
<organism evidence="11 12">
    <name type="scientific">Syntrophomonas zehnderi OL-4</name>
    <dbReference type="NCBI Taxonomy" id="690567"/>
    <lineage>
        <taxon>Bacteria</taxon>
        <taxon>Bacillati</taxon>
        <taxon>Bacillota</taxon>
        <taxon>Clostridia</taxon>
        <taxon>Eubacteriales</taxon>
        <taxon>Syntrophomonadaceae</taxon>
        <taxon>Syntrophomonas</taxon>
    </lineage>
</organism>
<dbReference type="UniPathway" id="UPA00391"/>
<reference evidence="11 12" key="1">
    <citation type="submission" date="2015-03" db="EMBL/GenBank/DDBJ databases">
        <authorList>
            <person name="Murphy D."/>
        </authorList>
    </citation>
    <scope>NUCLEOTIDE SEQUENCE [LARGE SCALE GENOMIC DNA]</scope>
    <source>
        <strain evidence="11 12">OL-4</strain>
    </source>
</reference>
<evidence type="ECO:0000256" key="7">
    <source>
        <dbReference type="ARBA" id="ARBA00037993"/>
    </source>
</evidence>
<keyword evidence="2 10" id="KW-0436">Ligase</keyword>
<evidence type="ECO:0000256" key="3">
    <source>
        <dbReference type="ARBA" id="ARBA00022723"/>
    </source>
</evidence>
<evidence type="ECO:0000256" key="8">
    <source>
        <dbReference type="ARBA" id="ARBA00039149"/>
    </source>
</evidence>
<dbReference type="PANTHER" id="PTHR42914:SF1">
    <property type="entry name" value="7-CYANO-7-DEAZAGUANINE SYNTHASE"/>
    <property type="match status" value="1"/>
</dbReference>
<keyword evidence="5 10" id="KW-0862">Zinc</keyword>
<dbReference type="RefSeq" id="WP_046500051.1">
    <property type="nucleotide sequence ID" value="NZ_CGIH01000052.1"/>
</dbReference>
<dbReference type="SUPFAM" id="SSF52402">
    <property type="entry name" value="Adenine nucleotide alpha hydrolases-like"/>
    <property type="match status" value="1"/>
</dbReference>
<dbReference type="Proteomes" id="UP000045545">
    <property type="component" value="Unassembled WGS sequence"/>
</dbReference>
<evidence type="ECO:0000256" key="1">
    <source>
        <dbReference type="ARBA" id="ARBA00005061"/>
    </source>
</evidence>
<comment type="similarity">
    <text evidence="7 10">Belongs to the QueC family.</text>
</comment>
<comment type="cofactor">
    <cofactor evidence="10">
        <name>Zn(2+)</name>
        <dbReference type="ChEBI" id="CHEBI:29105"/>
    </cofactor>
    <text evidence="10">Binds 1 zinc ion per subunit.</text>
</comment>
<feature type="binding site" evidence="10">
    <location>
        <position position="201"/>
    </location>
    <ligand>
        <name>Zn(2+)</name>
        <dbReference type="ChEBI" id="CHEBI:29105"/>
    </ligand>
</feature>
<dbReference type="STRING" id="690567.2739"/>
<dbReference type="OrthoDB" id="9789567at2"/>
<comment type="pathway">
    <text evidence="1 10">Purine metabolism; 7-cyano-7-deazaguanine biosynthesis.</text>
</comment>